<feature type="domain" description="Reverse transcriptase" evidence="1">
    <location>
        <begin position="1"/>
        <end position="113"/>
    </location>
</feature>
<dbReference type="AlphaFoldDB" id="A0AAV1L0Z1"/>
<evidence type="ECO:0000313" key="3">
    <source>
        <dbReference type="Proteomes" id="UP001314205"/>
    </source>
</evidence>
<dbReference type="PROSITE" id="PS50878">
    <property type="entry name" value="RT_POL"/>
    <property type="match status" value="1"/>
</dbReference>
<dbReference type="PANTHER" id="PTHR33332">
    <property type="entry name" value="REVERSE TRANSCRIPTASE DOMAIN-CONTAINING PROTEIN"/>
    <property type="match status" value="1"/>
</dbReference>
<dbReference type="GO" id="GO:0071897">
    <property type="term" value="P:DNA biosynthetic process"/>
    <property type="evidence" value="ECO:0007669"/>
    <property type="project" value="UniProtKB-ARBA"/>
</dbReference>
<protein>
    <recommendedName>
        <fullName evidence="1">Reverse transcriptase domain-containing protein</fullName>
    </recommendedName>
</protein>
<keyword evidence="3" id="KW-1185">Reference proteome</keyword>
<dbReference type="InterPro" id="IPR043502">
    <property type="entry name" value="DNA/RNA_pol_sf"/>
</dbReference>
<evidence type="ECO:0000313" key="2">
    <source>
        <dbReference type="EMBL" id="CAK1588936.1"/>
    </source>
</evidence>
<dbReference type="InterPro" id="IPR000477">
    <property type="entry name" value="RT_dom"/>
</dbReference>
<dbReference type="Pfam" id="PF00078">
    <property type="entry name" value="RVT_1"/>
    <property type="match status" value="1"/>
</dbReference>
<reference evidence="2 3" key="1">
    <citation type="submission" date="2023-11" db="EMBL/GenBank/DDBJ databases">
        <authorList>
            <person name="Hedman E."/>
            <person name="Englund M."/>
            <person name="Stromberg M."/>
            <person name="Nyberg Akerstrom W."/>
            <person name="Nylinder S."/>
            <person name="Jareborg N."/>
            <person name="Kallberg Y."/>
            <person name="Kronander E."/>
        </authorList>
    </citation>
    <scope>NUCLEOTIDE SEQUENCE [LARGE SCALE GENOMIC DNA]</scope>
</reference>
<organism evidence="2 3">
    <name type="scientific">Parnassius mnemosyne</name>
    <name type="common">clouded apollo</name>
    <dbReference type="NCBI Taxonomy" id="213953"/>
    <lineage>
        <taxon>Eukaryota</taxon>
        <taxon>Metazoa</taxon>
        <taxon>Ecdysozoa</taxon>
        <taxon>Arthropoda</taxon>
        <taxon>Hexapoda</taxon>
        <taxon>Insecta</taxon>
        <taxon>Pterygota</taxon>
        <taxon>Neoptera</taxon>
        <taxon>Endopterygota</taxon>
        <taxon>Lepidoptera</taxon>
        <taxon>Glossata</taxon>
        <taxon>Ditrysia</taxon>
        <taxon>Papilionoidea</taxon>
        <taxon>Papilionidae</taxon>
        <taxon>Parnassiinae</taxon>
        <taxon>Parnassini</taxon>
        <taxon>Parnassius</taxon>
        <taxon>Driopa</taxon>
    </lineage>
</organism>
<comment type="caution">
    <text evidence="2">The sequence shown here is derived from an EMBL/GenBank/DDBJ whole genome shotgun (WGS) entry which is preliminary data.</text>
</comment>
<sequence length="217" mass="24854">MTLGLPQGSILGPLLFLVYVNDLPNVTDNRCVMFADDATIFIPDTQMNFENNINKSLNIAVEWLNKFNLNVNLTKTKIIQFINNKTKSLNLNIADKDTQIETVDNINFLGVTIDCHLNWKSHIEKINKKISSYSYALSILAETTSVDVSRAAYFGQVYPLLVYGIIFWGNSTNVQSTFILQKRCLRIIYNMYSDETLRNVFKEKGYLTLTNIYILEI</sequence>
<evidence type="ECO:0000259" key="1">
    <source>
        <dbReference type="PROSITE" id="PS50878"/>
    </source>
</evidence>
<proteinExistence type="predicted"/>
<accession>A0AAV1L0Z1</accession>
<gene>
    <name evidence="2" type="ORF">PARMNEM_LOCUS9508</name>
</gene>
<dbReference type="Proteomes" id="UP001314205">
    <property type="component" value="Unassembled WGS sequence"/>
</dbReference>
<dbReference type="EMBL" id="CAVLGL010000083">
    <property type="protein sequence ID" value="CAK1588936.1"/>
    <property type="molecule type" value="Genomic_DNA"/>
</dbReference>
<name>A0AAV1L0Z1_9NEOP</name>
<dbReference type="SUPFAM" id="SSF56672">
    <property type="entry name" value="DNA/RNA polymerases"/>
    <property type="match status" value="1"/>
</dbReference>